<organism evidence="3 4">
    <name type="scientific">Piloderma croceum (strain F 1598)</name>
    <dbReference type="NCBI Taxonomy" id="765440"/>
    <lineage>
        <taxon>Eukaryota</taxon>
        <taxon>Fungi</taxon>
        <taxon>Dikarya</taxon>
        <taxon>Basidiomycota</taxon>
        <taxon>Agaricomycotina</taxon>
        <taxon>Agaricomycetes</taxon>
        <taxon>Agaricomycetidae</taxon>
        <taxon>Atheliales</taxon>
        <taxon>Atheliaceae</taxon>
        <taxon>Piloderma</taxon>
    </lineage>
</organism>
<feature type="compositionally biased region" description="Basic and acidic residues" evidence="1">
    <location>
        <begin position="57"/>
        <end position="68"/>
    </location>
</feature>
<feature type="region of interest" description="Disordered" evidence="1">
    <location>
        <begin position="57"/>
        <end position="104"/>
    </location>
</feature>
<sequence>MSEEGGIIGALCALCCFSNLQAWCDQKAFGGNGCCGTSGQAGCCNSCCDDSFNEDSFDRDKPQNDQKPVDSQPPAAENMTAPTTQDKSTAERTGQGPTVYDSFM</sequence>
<dbReference type="Proteomes" id="UP000054166">
    <property type="component" value="Unassembled WGS sequence"/>
</dbReference>
<dbReference type="EMBL" id="KN832970">
    <property type="protein sequence ID" value="KIM92329.1"/>
    <property type="molecule type" value="Genomic_DNA"/>
</dbReference>
<keyword evidence="2" id="KW-0732">Signal</keyword>
<dbReference type="AlphaFoldDB" id="A0A0C3GL71"/>
<dbReference type="HOGENOM" id="CLU_169130_1_0_1"/>
<feature type="signal peptide" evidence="2">
    <location>
        <begin position="1"/>
        <end position="22"/>
    </location>
</feature>
<name>A0A0C3GL71_PILCF</name>
<keyword evidence="4" id="KW-1185">Reference proteome</keyword>
<evidence type="ECO:0000313" key="3">
    <source>
        <dbReference type="EMBL" id="KIM92329.1"/>
    </source>
</evidence>
<accession>A0A0C3GL71</accession>
<dbReference type="OrthoDB" id="2608976at2759"/>
<evidence type="ECO:0000256" key="1">
    <source>
        <dbReference type="SAM" id="MobiDB-lite"/>
    </source>
</evidence>
<evidence type="ECO:0000313" key="4">
    <source>
        <dbReference type="Proteomes" id="UP000054166"/>
    </source>
</evidence>
<gene>
    <name evidence="3" type="ORF">PILCRDRAFT_118973</name>
</gene>
<proteinExistence type="predicted"/>
<dbReference type="InParanoid" id="A0A0C3GL71"/>
<reference evidence="3 4" key="1">
    <citation type="submission" date="2014-04" db="EMBL/GenBank/DDBJ databases">
        <authorList>
            <consortium name="DOE Joint Genome Institute"/>
            <person name="Kuo A."/>
            <person name="Tarkka M."/>
            <person name="Buscot F."/>
            <person name="Kohler A."/>
            <person name="Nagy L.G."/>
            <person name="Floudas D."/>
            <person name="Copeland A."/>
            <person name="Barry K.W."/>
            <person name="Cichocki N."/>
            <person name="Veneault-Fourrey C."/>
            <person name="LaButti K."/>
            <person name="Lindquist E.A."/>
            <person name="Lipzen A."/>
            <person name="Lundell T."/>
            <person name="Morin E."/>
            <person name="Murat C."/>
            <person name="Sun H."/>
            <person name="Tunlid A."/>
            <person name="Henrissat B."/>
            <person name="Grigoriev I.V."/>
            <person name="Hibbett D.S."/>
            <person name="Martin F."/>
            <person name="Nordberg H.P."/>
            <person name="Cantor M.N."/>
            <person name="Hua S.X."/>
        </authorList>
    </citation>
    <scope>NUCLEOTIDE SEQUENCE [LARGE SCALE GENOMIC DNA]</scope>
    <source>
        <strain evidence="3 4">F 1598</strain>
    </source>
</reference>
<protein>
    <submittedName>
        <fullName evidence="3">Uncharacterized protein</fullName>
    </submittedName>
</protein>
<feature type="compositionally biased region" description="Polar residues" evidence="1">
    <location>
        <begin position="80"/>
        <end position="96"/>
    </location>
</feature>
<feature type="chain" id="PRO_5002164819" evidence="2">
    <location>
        <begin position="23"/>
        <end position="104"/>
    </location>
</feature>
<evidence type="ECO:0000256" key="2">
    <source>
        <dbReference type="SAM" id="SignalP"/>
    </source>
</evidence>
<reference evidence="4" key="2">
    <citation type="submission" date="2015-01" db="EMBL/GenBank/DDBJ databases">
        <title>Evolutionary Origins and Diversification of the Mycorrhizal Mutualists.</title>
        <authorList>
            <consortium name="DOE Joint Genome Institute"/>
            <consortium name="Mycorrhizal Genomics Consortium"/>
            <person name="Kohler A."/>
            <person name="Kuo A."/>
            <person name="Nagy L.G."/>
            <person name="Floudas D."/>
            <person name="Copeland A."/>
            <person name="Barry K.W."/>
            <person name="Cichocki N."/>
            <person name="Veneault-Fourrey C."/>
            <person name="LaButti K."/>
            <person name="Lindquist E.A."/>
            <person name="Lipzen A."/>
            <person name="Lundell T."/>
            <person name="Morin E."/>
            <person name="Murat C."/>
            <person name="Riley R."/>
            <person name="Ohm R."/>
            <person name="Sun H."/>
            <person name="Tunlid A."/>
            <person name="Henrissat B."/>
            <person name="Grigoriev I.V."/>
            <person name="Hibbett D.S."/>
            <person name="Martin F."/>
        </authorList>
    </citation>
    <scope>NUCLEOTIDE SEQUENCE [LARGE SCALE GENOMIC DNA]</scope>
    <source>
        <strain evidence="4">F 1598</strain>
    </source>
</reference>